<protein>
    <submittedName>
        <fullName evidence="3">Uncharacterized protein</fullName>
    </submittedName>
</protein>
<feature type="transmembrane region" description="Helical" evidence="2">
    <location>
        <begin position="20"/>
        <end position="41"/>
    </location>
</feature>
<evidence type="ECO:0000256" key="2">
    <source>
        <dbReference type="SAM" id="Phobius"/>
    </source>
</evidence>
<dbReference type="Proteomes" id="UP000276215">
    <property type="component" value="Unassembled WGS sequence"/>
</dbReference>
<evidence type="ECO:0000313" key="3">
    <source>
        <dbReference type="EMBL" id="RPA92175.1"/>
    </source>
</evidence>
<feature type="compositionally biased region" description="Basic and acidic residues" evidence="1">
    <location>
        <begin position="102"/>
        <end position="114"/>
    </location>
</feature>
<accession>A0A3N4J1Z6</accession>
<sequence length="132" mass="15325">MLFSEIEDSNGSGHSDRTRSQLLSTSLIKIYFVFFFFFPVGRPVRAHAELRRRHSAFVGQKTGQQQSTPPFGRPPSMTTSRIILYEYPFDYHVPPHKPFPRFTREPERQHEEGAPGKAQYSTIHVRDVCMLQ</sequence>
<keyword evidence="4" id="KW-1185">Reference proteome</keyword>
<organism evidence="3 4">
    <name type="scientific">Choiromyces venosus 120613-1</name>
    <dbReference type="NCBI Taxonomy" id="1336337"/>
    <lineage>
        <taxon>Eukaryota</taxon>
        <taxon>Fungi</taxon>
        <taxon>Dikarya</taxon>
        <taxon>Ascomycota</taxon>
        <taxon>Pezizomycotina</taxon>
        <taxon>Pezizomycetes</taxon>
        <taxon>Pezizales</taxon>
        <taxon>Tuberaceae</taxon>
        <taxon>Choiromyces</taxon>
    </lineage>
</organism>
<gene>
    <name evidence="3" type="ORF">L873DRAFT_215762</name>
</gene>
<evidence type="ECO:0000313" key="4">
    <source>
        <dbReference type="Proteomes" id="UP000276215"/>
    </source>
</evidence>
<dbReference type="AlphaFoldDB" id="A0A3N4J1Z6"/>
<reference evidence="3 4" key="1">
    <citation type="journal article" date="2018" name="Nat. Ecol. Evol.">
        <title>Pezizomycetes genomes reveal the molecular basis of ectomycorrhizal truffle lifestyle.</title>
        <authorList>
            <person name="Murat C."/>
            <person name="Payen T."/>
            <person name="Noel B."/>
            <person name="Kuo A."/>
            <person name="Morin E."/>
            <person name="Chen J."/>
            <person name="Kohler A."/>
            <person name="Krizsan K."/>
            <person name="Balestrini R."/>
            <person name="Da Silva C."/>
            <person name="Montanini B."/>
            <person name="Hainaut M."/>
            <person name="Levati E."/>
            <person name="Barry K.W."/>
            <person name="Belfiori B."/>
            <person name="Cichocki N."/>
            <person name="Clum A."/>
            <person name="Dockter R.B."/>
            <person name="Fauchery L."/>
            <person name="Guy J."/>
            <person name="Iotti M."/>
            <person name="Le Tacon F."/>
            <person name="Lindquist E.A."/>
            <person name="Lipzen A."/>
            <person name="Malagnac F."/>
            <person name="Mello A."/>
            <person name="Molinier V."/>
            <person name="Miyauchi S."/>
            <person name="Poulain J."/>
            <person name="Riccioni C."/>
            <person name="Rubini A."/>
            <person name="Sitrit Y."/>
            <person name="Splivallo R."/>
            <person name="Traeger S."/>
            <person name="Wang M."/>
            <person name="Zifcakova L."/>
            <person name="Wipf D."/>
            <person name="Zambonelli A."/>
            <person name="Paolocci F."/>
            <person name="Nowrousian M."/>
            <person name="Ottonello S."/>
            <person name="Baldrian P."/>
            <person name="Spatafora J.W."/>
            <person name="Henrissat B."/>
            <person name="Nagy L.G."/>
            <person name="Aury J.M."/>
            <person name="Wincker P."/>
            <person name="Grigoriev I.V."/>
            <person name="Bonfante P."/>
            <person name="Martin F.M."/>
        </authorList>
    </citation>
    <scope>NUCLEOTIDE SEQUENCE [LARGE SCALE GENOMIC DNA]</scope>
    <source>
        <strain evidence="3 4">120613-1</strain>
    </source>
</reference>
<keyword evidence="2" id="KW-0472">Membrane</keyword>
<dbReference type="EMBL" id="ML120479">
    <property type="protein sequence ID" value="RPA92175.1"/>
    <property type="molecule type" value="Genomic_DNA"/>
</dbReference>
<feature type="region of interest" description="Disordered" evidence="1">
    <location>
        <begin position="98"/>
        <end position="119"/>
    </location>
</feature>
<evidence type="ECO:0000256" key="1">
    <source>
        <dbReference type="SAM" id="MobiDB-lite"/>
    </source>
</evidence>
<proteinExistence type="predicted"/>
<keyword evidence="2" id="KW-0812">Transmembrane</keyword>
<name>A0A3N4J1Z6_9PEZI</name>
<keyword evidence="2" id="KW-1133">Transmembrane helix</keyword>